<evidence type="ECO:0000313" key="1">
    <source>
        <dbReference type="Proteomes" id="UP000887565"/>
    </source>
</evidence>
<organism evidence="1 2">
    <name type="scientific">Romanomermis culicivorax</name>
    <name type="common">Nematode worm</name>
    <dbReference type="NCBI Taxonomy" id="13658"/>
    <lineage>
        <taxon>Eukaryota</taxon>
        <taxon>Metazoa</taxon>
        <taxon>Ecdysozoa</taxon>
        <taxon>Nematoda</taxon>
        <taxon>Enoplea</taxon>
        <taxon>Dorylaimia</taxon>
        <taxon>Mermithida</taxon>
        <taxon>Mermithoidea</taxon>
        <taxon>Mermithidae</taxon>
        <taxon>Romanomermis</taxon>
    </lineage>
</organism>
<proteinExistence type="predicted"/>
<dbReference type="Proteomes" id="UP000887565">
    <property type="component" value="Unplaced"/>
</dbReference>
<dbReference type="WBParaSite" id="nRc.2.0.1.t31398-RA">
    <property type="protein sequence ID" value="nRc.2.0.1.t31398-RA"/>
    <property type="gene ID" value="nRc.2.0.1.g31398"/>
</dbReference>
<reference evidence="2" key="1">
    <citation type="submission" date="2022-11" db="UniProtKB">
        <authorList>
            <consortium name="WormBaseParasite"/>
        </authorList>
    </citation>
    <scope>IDENTIFICATION</scope>
</reference>
<dbReference type="AlphaFoldDB" id="A0A915K0K4"/>
<accession>A0A915K0K4</accession>
<sequence length="63" mass="7100">YLSPICARCPTAPVNRETIKSRLLIANTRCLRTVWIASPFLARKPKVPRDLPPVSSNPLEEQD</sequence>
<evidence type="ECO:0000313" key="2">
    <source>
        <dbReference type="WBParaSite" id="nRc.2.0.1.t31398-RA"/>
    </source>
</evidence>
<keyword evidence="1" id="KW-1185">Reference proteome</keyword>
<name>A0A915K0K4_ROMCU</name>
<protein>
    <submittedName>
        <fullName evidence="2">Uncharacterized protein</fullName>
    </submittedName>
</protein>